<dbReference type="HAMAP" id="MF_00031">
    <property type="entry name" value="DNA_HJ_migration_RuvA"/>
    <property type="match status" value="1"/>
</dbReference>
<dbReference type="GO" id="GO:0003678">
    <property type="term" value="F:DNA helicase activity"/>
    <property type="evidence" value="ECO:0007669"/>
    <property type="project" value="UniProtKB-EC"/>
</dbReference>
<evidence type="ECO:0000256" key="2">
    <source>
        <dbReference type="ARBA" id="ARBA00022763"/>
    </source>
</evidence>
<dbReference type="CDD" id="cd14332">
    <property type="entry name" value="UBA_RuvA_C"/>
    <property type="match status" value="1"/>
</dbReference>
<dbReference type="EMBL" id="JBHRTR010000037">
    <property type="protein sequence ID" value="MFC3230309.1"/>
    <property type="molecule type" value="Genomic_DNA"/>
</dbReference>
<dbReference type="InterPro" id="IPR000085">
    <property type="entry name" value="RuvA"/>
</dbReference>
<dbReference type="Gene3D" id="2.40.50.140">
    <property type="entry name" value="Nucleic acid-binding proteins"/>
    <property type="match status" value="1"/>
</dbReference>
<dbReference type="Pfam" id="PF07499">
    <property type="entry name" value="RuvA_C"/>
    <property type="match status" value="1"/>
</dbReference>
<accession>A0ABV7L6S5</accession>
<comment type="similarity">
    <text evidence="6">Belongs to the RuvA family.</text>
</comment>
<reference evidence="9" key="1">
    <citation type="journal article" date="2019" name="Int. J. Syst. Evol. Microbiol.">
        <title>The Global Catalogue of Microorganisms (GCM) 10K type strain sequencing project: providing services to taxonomists for standard genome sequencing and annotation.</title>
        <authorList>
            <consortium name="The Broad Institute Genomics Platform"/>
            <consortium name="The Broad Institute Genome Sequencing Center for Infectious Disease"/>
            <person name="Wu L."/>
            <person name="Ma J."/>
        </authorList>
    </citation>
    <scope>NUCLEOTIDE SEQUENCE [LARGE SCALE GENOMIC DNA]</scope>
    <source>
        <strain evidence="9">KCTC 42964</strain>
    </source>
</reference>
<keyword evidence="1 6" id="KW-0963">Cytoplasm</keyword>
<dbReference type="Proteomes" id="UP001595528">
    <property type="component" value="Unassembled WGS sequence"/>
</dbReference>
<feature type="region of interest" description="Domain I" evidence="6">
    <location>
        <begin position="1"/>
        <end position="64"/>
    </location>
</feature>
<dbReference type="Pfam" id="PF14520">
    <property type="entry name" value="HHH_5"/>
    <property type="match status" value="1"/>
</dbReference>
<dbReference type="InterPro" id="IPR013849">
    <property type="entry name" value="DNA_helicase_Holl-junc_RuvA_I"/>
</dbReference>
<dbReference type="GO" id="GO:0016787">
    <property type="term" value="F:hydrolase activity"/>
    <property type="evidence" value="ECO:0007669"/>
    <property type="project" value="UniProtKB-KW"/>
</dbReference>
<feature type="region of interest" description="Domain III" evidence="6">
    <location>
        <begin position="153"/>
        <end position="209"/>
    </location>
</feature>
<dbReference type="SUPFAM" id="SSF50249">
    <property type="entry name" value="Nucleic acid-binding proteins"/>
    <property type="match status" value="1"/>
</dbReference>
<dbReference type="Gene3D" id="1.10.150.20">
    <property type="entry name" value="5' to 3' exonuclease, C-terminal subdomain"/>
    <property type="match status" value="1"/>
</dbReference>
<keyword evidence="2 6" id="KW-0227">DNA damage</keyword>
<evidence type="ECO:0000313" key="8">
    <source>
        <dbReference type="EMBL" id="MFC3230309.1"/>
    </source>
</evidence>
<keyword evidence="8" id="KW-0378">Hydrolase</keyword>
<comment type="subunit">
    <text evidence="6">Homotetramer. Forms an RuvA(8)-RuvB(12)-Holliday junction (HJ) complex. HJ DNA is sandwiched between 2 RuvA tetramers; dsDNA enters through RuvA and exits via RuvB. An RuvB hexamer assembles on each DNA strand where it exits the tetramer. Each RuvB hexamer is contacted by two RuvA subunits (via domain III) on 2 adjacent RuvB subunits; this complex drives branch migration. In the full resolvosome a probable DNA-RuvA(4)-RuvB(12)-RuvC(2) complex forms which resolves the HJ.</text>
</comment>
<feature type="domain" description="Helix-hairpin-helix DNA-binding motif class 1" evidence="7">
    <location>
        <begin position="73"/>
        <end position="92"/>
    </location>
</feature>
<sequence length="209" mass="21277">MIGRLVGQVVDWDADGILFDVGGVGYEVACAPPTIDAMRAAAGPAVLWVVTEVREDAFDLYGFRSREEKGWYRTLRGVQGVGPRAALALLATLRPADLMLALGSGDKAALTRAPGVGPKLAARLVTELKDKVAGMGLAAAGAAASPGPAPVAAEPAADGLLADAVSALTNLGYGRSDAFRAVAAERDAQGEGAALDGLIRGSLKRLSAQ</sequence>
<feature type="domain" description="Helix-hairpin-helix DNA-binding motif class 1" evidence="7">
    <location>
        <begin position="108"/>
        <end position="127"/>
    </location>
</feature>
<dbReference type="SUPFAM" id="SSF47781">
    <property type="entry name" value="RuvA domain 2-like"/>
    <property type="match status" value="1"/>
</dbReference>
<protein>
    <recommendedName>
        <fullName evidence="6">Holliday junction branch migration complex subunit RuvA</fullName>
    </recommendedName>
</protein>
<comment type="subcellular location">
    <subcellularLocation>
        <location evidence="6">Cytoplasm</location>
    </subcellularLocation>
</comment>
<keyword evidence="4 6" id="KW-0233">DNA recombination</keyword>
<name>A0ABV7L6S5_9PROT</name>
<dbReference type="InterPro" id="IPR010994">
    <property type="entry name" value="RuvA_2-like"/>
</dbReference>
<keyword evidence="3 6" id="KW-0238">DNA-binding</keyword>
<dbReference type="InterPro" id="IPR003583">
    <property type="entry name" value="Hlx-hairpin-Hlx_DNA-bd_motif"/>
</dbReference>
<evidence type="ECO:0000256" key="3">
    <source>
        <dbReference type="ARBA" id="ARBA00023125"/>
    </source>
</evidence>
<dbReference type="SMART" id="SM00278">
    <property type="entry name" value="HhH1"/>
    <property type="match status" value="2"/>
</dbReference>
<dbReference type="Gene3D" id="1.10.8.10">
    <property type="entry name" value="DNA helicase RuvA subunit, C-terminal domain"/>
    <property type="match status" value="1"/>
</dbReference>
<evidence type="ECO:0000256" key="6">
    <source>
        <dbReference type="HAMAP-Rule" id="MF_00031"/>
    </source>
</evidence>
<dbReference type="SUPFAM" id="SSF46929">
    <property type="entry name" value="DNA helicase RuvA subunit, C-terminal domain"/>
    <property type="match status" value="1"/>
</dbReference>
<dbReference type="Pfam" id="PF01330">
    <property type="entry name" value="RuvA_N"/>
    <property type="match status" value="1"/>
</dbReference>
<comment type="domain">
    <text evidence="6">Has three domains with a flexible linker between the domains II and III and assumes an 'L' shape. Domain III is highly mobile and contacts RuvB.</text>
</comment>
<dbReference type="RefSeq" id="WP_379905358.1">
    <property type="nucleotide sequence ID" value="NZ_JBHRTR010000037.1"/>
</dbReference>
<organism evidence="8 9">
    <name type="scientific">Marinibaculum pumilum</name>
    <dbReference type="NCBI Taxonomy" id="1766165"/>
    <lineage>
        <taxon>Bacteria</taxon>
        <taxon>Pseudomonadati</taxon>
        <taxon>Pseudomonadota</taxon>
        <taxon>Alphaproteobacteria</taxon>
        <taxon>Rhodospirillales</taxon>
        <taxon>Rhodospirillaceae</taxon>
        <taxon>Marinibaculum</taxon>
    </lineage>
</organism>
<evidence type="ECO:0000259" key="7">
    <source>
        <dbReference type="SMART" id="SM00278"/>
    </source>
</evidence>
<gene>
    <name evidence="6 8" type="primary">ruvA</name>
    <name evidence="8" type="ORF">ACFOGJ_23870</name>
</gene>
<keyword evidence="5 6" id="KW-0234">DNA repair</keyword>
<comment type="function">
    <text evidence="6">The RuvA-RuvB-RuvC complex processes Holliday junction (HJ) DNA during genetic recombination and DNA repair, while the RuvA-RuvB complex plays an important role in the rescue of blocked DNA replication forks via replication fork reversal (RFR). RuvA specifically binds to HJ cruciform DNA, conferring on it an open structure. The RuvB hexamer acts as an ATP-dependent pump, pulling dsDNA into and through the RuvAB complex. HJ branch migration allows RuvC to scan DNA until it finds its consensus sequence, where it cleaves and resolves the cruciform DNA.</text>
</comment>
<keyword evidence="9" id="KW-1185">Reference proteome</keyword>
<dbReference type="InterPro" id="IPR011114">
    <property type="entry name" value="RuvA_C"/>
</dbReference>
<dbReference type="NCBIfam" id="TIGR00084">
    <property type="entry name" value="ruvA"/>
    <property type="match status" value="1"/>
</dbReference>
<comment type="caution">
    <text evidence="8">The sequence shown here is derived from an EMBL/GenBank/DDBJ whole genome shotgun (WGS) entry which is preliminary data.</text>
</comment>
<evidence type="ECO:0000256" key="4">
    <source>
        <dbReference type="ARBA" id="ARBA00023172"/>
    </source>
</evidence>
<evidence type="ECO:0000256" key="5">
    <source>
        <dbReference type="ARBA" id="ARBA00023204"/>
    </source>
</evidence>
<comment type="caution">
    <text evidence="6">Lacks conserved residue(s) required for the propagation of feature annotation.</text>
</comment>
<proteinExistence type="inferred from homology"/>
<dbReference type="InterPro" id="IPR012340">
    <property type="entry name" value="NA-bd_OB-fold"/>
</dbReference>
<evidence type="ECO:0000313" key="9">
    <source>
        <dbReference type="Proteomes" id="UP001595528"/>
    </source>
</evidence>
<evidence type="ECO:0000256" key="1">
    <source>
        <dbReference type="ARBA" id="ARBA00022490"/>
    </source>
</evidence>
<dbReference type="InterPro" id="IPR036267">
    <property type="entry name" value="RuvA_C_sf"/>
</dbReference>